<dbReference type="PANTHER" id="PTHR32092">
    <property type="entry name" value="6-PHOSPHO-BETA-GLUCOSIDASE-RELATED"/>
    <property type="match status" value="1"/>
</dbReference>
<gene>
    <name evidence="14" type="ORF">EXM22_10870</name>
</gene>
<dbReference type="GO" id="GO:0046872">
    <property type="term" value="F:metal ion binding"/>
    <property type="evidence" value="ECO:0007669"/>
    <property type="project" value="UniProtKB-KW"/>
</dbReference>
<dbReference type="GO" id="GO:0004553">
    <property type="term" value="F:hydrolase activity, hydrolyzing O-glycosyl compounds"/>
    <property type="evidence" value="ECO:0007669"/>
    <property type="project" value="InterPro"/>
</dbReference>
<keyword evidence="8 12" id="KW-0326">Glycosidase</keyword>
<reference evidence="14 15" key="1">
    <citation type="submission" date="2019-02" db="EMBL/GenBank/DDBJ databases">
        <title>Complete Genome Sequence and Methylome Analysis of free living Spirochaetas.</title>
        <authorList>
            <person name="Fomenkov A."/>
            <person name="Dubinina G."/>
            <person name="Leshcheva N."/>
            <person name="Mikheeva N."/>
            <person name="Grabovich M."/>
            <person name="Vincze T."/>
            <person name="Roberts R.J."/>
        </authorList>
    </citation>
    <scope>NUCLEOTIDE SEQUENCE [LARGE SCALE GENOMIC DNA]</scope>
    <source>
        <strain evidence="14 15">K2</strain>
    </source>
</reference>
<dbReference type="OrthoDB" id="9808275at2"/>
<evidence type="ECO:0000256" key="9">
    <source>
        <dbReference type="PIRSR" id="PIRSR601088-2"/>
    </source>
</evidence>
<evidence type="ECO:0000256" key="8">
    <source>
        <dbReference type="ARBA" id="ARBA00023295"/>
    </source>
</evidence>
<feature type="binding site" evidence="10">
    <location>
        <position position="201"/>
    </location>
    <ligand>
        <name>Mn(2+)</name>
        <dbReference type="ChEBI" id="CHEBI:29035"/>
    </ligand>
</feature>
<evidence type="ECO:0000256" key="3">
    <source>
        <dbReference type="ARBA" id="ARBA00022723"/>
    </source>
</evidence>
<dbReference type="RefSeq" id="WP_149486543.1">
    <property type="nucleotide sequence ID" value="NZ_CP036150.1"/>
</dbReference>
<keyword evidence="3 10" id="KW-0479">Metal-binding</keyword>
<comment type="cofactor">
    <cofactor evidence="12">
        <name>NAD(+)</name>
        <dbReference type="ChEBI" id="CHEBI:57540"/>
    </cofactor>
    <text evidence="12">Binds 1 NAD(+) per subunit.</text>
</comment>
<dbReference type="InterPro" id="IPR015955">
    <property type="entry name" value="Lactate_DH/Glyco_Ohase_4_C"/>
</dbReference>
<feature type="site" description="Increases basicity of active site Tyr" evidence="11">
    <location>
        <position position="111"/>
    </location>
</feature>
<proteinExistence type="inferred from homology"/>
<dbReference type="KEGG" id="ock:EXM22_10870"/>
<dbReference type="InterPro" id="IPR053715">
    <property type="entry name" value="GH4_Enzyme_sf"/>
</dbReference>
<protein>
    <submittedName>
        <fullName evidence="14">Alpha-glucosidase</fullName>
    </submittedName>
</protein>
<evidence type="ECO:0000313" key="14">
    <source>
        <dbReference type="EMBL" id="QEN08462.1"/>
    </source>
</evidence>
<keyword evidence="4 12" id="KW-0378">Hydrolase</keyword>
<keyword evidence="6 10" id="KW-0464">Manganese</keyword>
<evidence type="ECO:0000256" key="5">
    <source>
        <dbReference type="ARBA" id="ARBA00023027"/>
    </source>
</evidence>
<evidence type="ECO:0000256" key="10">
    <source>
        <dbReference type="PIRSR" id="PIRSR601088-3"/>
    </source>
</evidence>
<keyword evidence="10" id="KW-0408">Iron</keyword>
<dbReference type="PRINTS" id="PR00732">
    <property type="entry name" value="GLHYDRLASE4"/>
</dbReference>
<evidence type="ECO:0000256" key="4">
    <source>
        <dbReference type="ARBA" id="ARBA00022801"/>
    </source>
</evidence>
<evidence type="ECO:0000256" key="11">
    <source>
        <dbReference type="PIRSR" id="PIRSR601088-4"/>
    </source>
</evidence>
<evidence type="ECO:0000256" key="6">
    <source>
        <dbReference type="ARBA" id="ARBA00023211"/>
    </source>
</evidence>
<keyword evidence="10" id="KW-0170">Cobalt</keyword>
<evidence type="ECO:0000313" key="15">
    <source>
        <dbReference type="Proteomes" id="UP000324209"/>
    </source>
</evidence>
<evidence type="ECO:0000256" key="2">
    <source>
        <dbReference type="ARBA" id="ARBA00010141"/>
    </source>
</evidence>
<sequence>MTKKIVLVGAGSAQFGLGTLGDIFNSPILTGSEITLLDINEKALKTVEEKARTFLAGKKLDFKINSTTDRKMAFQAADFIIISIEVGDRFRLWEEDWKVPLQYGVNQVYGENGGAGGVFHALRIIPPILEICRDAMEISPESHIFCYSNPMTAITTTVHRAFPGIKFTGLCHEIASLERYLPSLLNKSFDQMDLTSGGLNHFSCLLKAKDKKTGQDLYPEIREKAPQFFACEPGYSDFWDYYNKTGKLIKTEGTRERSDLGLSKSAYFWADRKLFKFILETYGLLPITGDSHFGEYLSWAWEVADHRGIIDFFDYYKKLLSEEGEPEIKLETTERIVPIMEGICGGKEYLESAVNVPNNGLIKDLPDWIAVEVPGTIGASGVKGISPGELPKGFAALLRNYTGTYDLTAEAVLTGKKDYVVQALLANPVINKARPLKDLTERMIAQQNKWLGYLK</sequence>
<evidence type="ECO:0000256" key="7">
    <source>
        <dbReference type="ARBA" id="ARBA00023277"/>
    </source>
</evidence>
<keyword evidence="10" id="KW-0533">Nickel</keyword>
<evidence type="ECO:0000259" key="13">
    <source>
        <dbReference type="Pfam" id="PF11975"/>
    </source>
</evidence>
<dbReference type="EMBL" id="CP036150">
    <property type="protein sequence ID" value="QEN08462.1"/>
    <property type="molecule type" value="Genomic_DNA"/>
</dbReference>
<dbReference type="Pfam" id="PF02056">
    <property type="entry name" value="Glyco_hydro_4"/>
    <property type="match status" value="1"/>
</dbReference>
<keyword evidence="5 12" id="KW-0520">NAD</keyword>
<keyword evidence="7" id="KW-0119">Carbohydrate metabolism</keyword>
<dbReference type="SUPFAM" id="SSF51735">
    <property type="entry name" value="NAD(P)-binding Rossmann-fold domains"/>
    <property type="match status" value="1"/>
</dbReference>
<dbReference type="AlphaFoldDB" id="A0A5C1QQR3"/>
<name>A0A5C1QQR3_9SPIO</name>
<comment type="similarity">
    <text evidence="2 12">Belongs to the glycosyl hydrolase 4 family.</text>
</comment>
<dbReference type="InterPro" id="IPR022616">
    <property type="entry name" value="Glyco_hydro_4_C"/>
</dbReference>
<evidence type="ECO:0000256" key="12">
    <source>
        <dbReference type="RuleBase" id="RU361152"/>
    </source>
</evidence>
<feature type="binding site" evidence="9">
    <location>
        <position position="149"/>
    </location>
    <ligand>
        <name>substrate</name>
    </ligand>
</feature>
<accession>A0A5C1QQR3</accession>
<dbReference type="GO" id="GO:0005975">
    <property type="term" value="P:carbohydrate metabolic process"/>
    <property type="evidence" value="ECO:0007669"/>
    <property type="project" value="InterPro"/>
</dbReference>
<dbReference type="Gene3D" id="3.90.1820.10">
    <property type="entry name" value="AglA-like glucosidase"/>
    <property type="match status" value="1"/>
</dbReference>
<comment type="cofactor">
    <cofactor evidence="1">
        <name>Mn(2+)</name>
        <dbReference type="ChEBI" id="CHEBI:29035"/>
    </cofactor>
</comment>
<dbReference type="GO" id="GO:0016616">
    <property type="term" value="F:oxidoreductase activity, acting on the CH-OH group of donors, NAD or NADP as acceptor"/>
    <property type="evidence" value="ECO:0007669"/>
    <property type="project" value="InterPro"/>
</dbReference>
<evidence type="ECO:0000256" key="1">
    <source>
        <dbReference type="ARBA" id="ARBA00001936"/>
    </source>
</evidence>
<feature type="binding site" evidence="10">
    <location>
        <position position="171"/>
    </location>
    <ligand>
        <name>Mn(2+)</name>
        <dbReference type="ChEBI" id="CHEBI:29035"/>
    </ligand>
</feature>
<dbReference type="InterPro" id="IPR036291">
    <property type="entry name" value="NAD(P)-bd_dom_sf"/>
</dbReference>
<keyword evidence="15" id="KW-1185">Reference proteome</keyword>
<dbReference type="Proteomes" id="UP000324209">
    <property type="component" value="Chromosome"/>
</dbReference>
<feature type="domain" description="Glycosyl hydrolase family 4 C-terminal" evidence="13">
    <location>
        <begin position="198"/>
        <end position="429"/>
    </location>
</feature>
<dbReference type="SUPFAM" id="SSF56327">
    <property type="entry name" value="LDH C-terminal domain-like"/>
    <property type="match status" value="1"/>
</dbReference>
<dbReference type="Pfam" id="PF11975">
    <property type="entry name" value="Glyco_hydro_4C"/>
    <property type="match status" value="1"/>
</dbReference>
<organism evidence="14 15">
    <name type="scientific">Oceanispirochaeta crateris</name>
    <dbReference type="NCBI Taxonomy" id="2518645"/>
    <lineage>
        <taxon>Bacteria</taxon>
        <taxon>Pseudomonadati</taxon>
        <taxon>Spirochaetota</taxon>
        <taxon>Spirochaetia</taxon>
        <taxon>Spirochaetales</taxon>
        <taxon>Spirochaetaceae</taxon>
        <taxon>Oceanispirochaeta</taxon>
    </lineage>
</organism>
<dbReference type="InterPro" id="IPR001088">
    <property type="entry name" value="Glyco_hydro_4"/>
</dbReference>